<geneLocation type="plasmid" evidence="1">
    <name>pTiBo542</name>
</geneLocation>
<accession>A5WYA1</accession>
<dbReference type="EMBL" id="DQ058764">
    <property type="protein sequence ID" value="AAZ50569.1"/>
    <property type="molecule type" value="Genomic_DNA"/>
</dbReference>
<organism evidence="1">
    <name type="scientific">Agrobacterium tumefaciens</name>
    <dbReference type="NCBI Taxonomy" id="358"/>
    <lineage>
        <taxon>Bacteria</taxon>
        <taxon>Pseudomonadati</taxon>
        <taxon>Pseudomonadota</taxon>
        <taxon>Alphaproteobacteria</taxon>
        <taxon>Hyphomicrobiales</taxon>
        <taxon>Rhizobiaceae</taxon>
        <taxon>Rhizobium/Agrobacterium group</taxon>
        <taxon>Agrobacterium</taxon>
        <taxon>Agrobacterium tumefaciens complex</taxon>
    </lineage>
</organism>
<dbReference type="AlphaFoldDB" id="A5WYA1"/>
<reference evidence="1" key="1">
    <citation type="submission" date="2005-05" db="EMBL/GenBank/DDBJ databases">
        <title>Complete sequence of the Ti plasmid pTiBo542 from the supervirulent Agrobacterium tumefaciens strain Bo542.</title>
        <authorList>
            <person name="Oger P.M."/>
            <person name="Farrand S.K."/>
            <person name="Olsen G.J."/>
            <person name="Reich C."/>
        </authorList>
    </citation>
    <scope>NUCLEOTIDE SEQUENCE</scope>
    <source>
        <strain evidence="1">Bo542</strain>
        <plasmid evidence="1">pTiBo542</plasmid>
    </source>
</reference>
<name>A5WYA1_AGRTU</name>
<sequence length="197" mass="20985">MTVDLIGDDRTASPGTGMQWRAAGDGFLGPRGMRTQVAGEERGRCRCGRTIEAQPLFDQTCQIEAALAAPTSYARMDGSNGHIDRLGICRANATSPQSVAELSVSMAAPVSDRLHVVHACSCSPKIIRCWQDAGASHNNIVSCPHEVRSCPLTPDRTSRAVRSRICDQHILSCTQSQLIDAAPSVDGGCVHGSMSRP</sequence>
<protein>
    <submittedName>
        <fullName evidence="1">Orf_Bo186</fullName>
    </submittedName>
</protein>
<evidence type="ECO:0000313" key="1">
    <source>
        <dbReference type="EMBL" id="AAZ50569.1"/>
    </source>
</evidence>
<proteinExistence type="predicted"/>
<gene>
    <name evidence="1" type="ORF">pTiBo186</name>
</gene>
<keyword evidence="1" id="KW-0614">Plasmid</keyword>